<dbReference type="PANTHER" id="PTHR30093">
    <property type="entry name" value="GENERAL SECRETION PATHWAY PROTEIN G"/>
    <property type="match status" value="1"/>
</dbReference>
<comment type="caution">
    <text evidence="3">The sequence shown here is derived from an EMBL/GenBank/DDBJ whole genome shotgun (WGS) entry which is preliminary data.</text>
</comment>
<gene>
    <name evidence="3" type="ORF">J8F10_14665</name>
</gene>
<evidence type="ECO:0000259" key="2">
    <source>
        <dbReference type="Pfam" id="PF07596"/>
    </source>
</evidence>
<feature type="domain" description="DUF1559" evidence="2">
    <location>
        <begin position="33"/>
        <end position="307"/>
    </location>
</feature>
<dbReference type="InterPro" id="IPR011453">
    <property type="entry name" value="DUF1559"/>
</dbReference>
<sequence>MNRRTRRAFTLIELLVVIAIIAILIGLLLPAVQKVREAAARMSCQNNLKQIGLAMHNYESANGGLPPRRLAPGWGNKPNHGWGSIILPYIEQGNLANIFKLEYDFYDTVNQAAVVNPLKLYFCPSAPGGTRTVTLVRAASAPSANPDKSTPMTCTGAASDYFAPNSVAIGNNSDGTPIWPYSQNTRQAMNDGVICKLTAISDGTSNTWLVSEQAGRPDHYILGKKQATNTGLSNADWWGMWASFNMHAYWTYTADGLITSGSQPGLGSALSCTINCNNSQGVYAFHTGGANVVFADGSVHFVTSSLSPRTLAQLVTRDDGEVTGNY</sequence>
<evidence type="ECO:0000256" key="1">
    <source>
        <dbReference type="SAM" id="Phobius"/>
    </source>
</evidence>
<dbReference type="NCBIfam" id="TIGR04294">
    <property type="entry name" value="pre_pil_HX9DG"/>
    <property type="match status" value="1"/>
</dbReference>
<dbReference type="Pfam" id="PF07963">
    <property type="entry name" value="N_methyl"/>
    <property type="match status" value="1"/>
</dbReference>
<dbReference type="RefSeq" id="WP_210654719.1">
    <property type="nucleotide sequence ID" value="NZ_JAGKQQ010000001.1"/>
</dbReference>
<dbReference type="InterPro" id="IPR045584">
    <property type="entry name" value="Pilin-like"/>
</dbReference>
<organism evidence="3 4">
    <name type="scientific">Gemmata palustris</name>
    <dbReference type="NCBI Taxonomy" id="2822762"/>
    <lineage>
        <taxon>Bacteria</taxon>
        <taxon>Pseudomonadati</taxon>
        <taxon>Planctomycetota</taxon>
        <taxon>Planctomycetia</taxon>
        <taxon>Gemmatales</taxon>
        <taxon>Gemmataceae</taxon>
        <taxon>Gemmata</taxon>
    </lineage>
</organism>
<protein>
    <submittedName>
        <fullName evidence="3">DUF1559 domain-containing protein</fullName>
    </submittedName>
</protein>
<reference evidence="3 4" key="1">
    <citation type="submission" date="2021-04" db="EMBL/GenBank/DDBJ databases">
        <authorList>
            <person name="Ivanova A."/>
        </authorList>
    </citation>
    <scope>NUCLEOTIDE SEQUENCE [LARGE SCALE GENOMIC DNA]</scope>
    <source>
        <strain evidence="3 4">G18</strain>
    </source>
</reference>
<dbReference type="Gene3D" id="3.30.700.10">
    <property type="entry name" value="Glycoprotein, Type 4 Pilin"/>
    <property type="match status" value="1"/>
</dbReference>
<proteinExistence type="predicted"/>
<evidence type="ECO:0000313" key="4">
    <source>
        <dbReference type="Proteomes" id="UP000676565"/>
    </source>
</evidence>
<accession>A0ABS5BS09</accession>
<feature type="transmembrane region" description="Helical" evidence="1">
    <location>
        <begin position="12"/>
        <end position="32"/>
    </location>
</feature>
<dbReference type="EMBL" id="JAGKQQ010000001">
    <property type="protein sequence ID" value="MBP3956519.1"/>
    <property type="molecule type" value="Genomic_DNA"/>
</dbReference>
<keyword evidence="1" id="KW-0812">Transmembrane</keyword>
<dbReference type="InterPro" id="IPR027558">
    <property type="entry name" value="Pre_pil_HX9DG_C"/>
</dbReference>
<dbReference type="PANTHER" id="PTHR30093:SF2">
    <property type="entry name" value="TYPE II SECRETION SYSTEM PROTEIN H"/>
    <property type="match status" value="1"/>
</dbReference>
<keyword evidence="1" id="KW-1133">Transmembrane helix</keyword>
<keyword evidence="4" id="KW-1185">Reference proteome</keyword>
<evidence type="ECO:0000313" key="3">
    <source>
        <dbReference type="EMBL" id="MBP3956519.1"/>
    </source>
</evidence>
<dbReference type="SUPFAM" id="SSF54523">
    <property type="entry name" value="Pili subunits"/>
    <property type="match status" value="1"/>
</dbReference>
<dbReference type="Pfam" id="PF07596">
    <property type="entry name" value="SBP_bac_10"/>
    <property type="match status" value="1"/>
</dbReference>
<dbReference type="Proteomes" id="UP000676565">
    <property type="component" value="Unassembled WGS sequence"/>
</dbReference>
<name>A0ABS5BS09_9BACT</name>
<dbReference type="InterPro" id="IPR012902">
    <property type="entry name" value="N_methyl_site"/>
</dbReference>
<keyword evidence="1" id="KW-0472">Membrane</keyword>
<dbReference type="NCBIfam" id="TIGR02532">
    <property type="entry name" value="IV_pilin_GFxxxE"/>
    <property type="match status" value="1"/>
</dbReference>